<evidence type="ECO:0000256" key="1">
    <source>
        <dbReference type="ARBA" id="ARBA00004613"/>
    </source>
</evidence>
<dbReference type="InterPro" id="IPR015615">
    <property type="entry name" value="TGF-beta-rel"/>
</dbReference>
<dbReference type="GO" id="GO:0005125">
    <property type="term" value="F:cytokine activity"/>
    <property type="evidence" value="ECO:0007669"/>
    <property type="project" value="TreeGrafter"/>
</dbReference>
<evidence type="ECO:0000256" key="4">
    <source>
        <dbReference type="ARBA" id="ARBA00023030"/>
    </source>
</evidence>
<dbReference type="GO" id="GO:0005615">
    <property type="term" value="C:extracellular space"/>
    <property type="evidence" value="ECO:0007669"/>
    <property type="project" value="TreeGrafter"/>
</dbReference>
<dbReference type="InterPro" id="IPR029034">
    <property type="entry name" value="Cystine-knot_cytokine"/>
</dbReference>
<dbReference type="InterPro" id="IPR001839">
    <property type="entry name" value="TGF-b_C"/>
</dbReference>
<dbReference type="PANTHER" id="PTHR11848">
    <property type="entry name" value="TGF-BETA FAMILY"/>
    <property type="match status" value="1"/>
</dbReference>
<name>A0A9P0C5V8_BEMTA</name>
<dbReference type="Gene3D" id="2.10.90.10">
    <property type="entry name" value="Cystine-knot cytokines"/>
    <property type="match status" value="1"/>
</dbReference>
<evidence type="ECO:0000256" key="7">
    <source>
        <dbReference type="SAM" id="MobiDB-lite"/>
    </source>
</evidence>
<accession>A0A9P0C5V8</accession>
<feature type="domain" description="TGF-beta family profile" evidence="9">
    <location>
        <begin position="348"/>
        <end position="419"/>
    </location>
</feature>
<evidence type="ECO:0000313" key="11">
    <source>
        <dbReference type="Proteomes" id="UP001152759"/>
    </source>
</evidence>
<feature type="chain" id="PRO_5040113429" description="TGF-beta family profile domain-containing protein" evidence="8">
    <location>
        <begin position="22"/>
        <end position="433"/>
    </location>
</feature>
<feature type="signal peptide" evidence="8">
    <location>
        <begin position="1"/>
        <end position="21"/>
    </location>
</feature>
<dbReference type="InterPro" id="IPR017948">
    <property type="entry name" value="TGFb_CS"/>
</dbReference>
<dbReference type="GO" id="GO:0008083">
    <property type="term" value="F:growth factor activity"/>
    <property type="evidence" value="ECO:0007669"/>
    <property type="project" value="UniProtKB-KW"/>
</dbReference>
<keyword evidence="4 6" id="KW-0339">Growth factor</keyword>
<feature type="region of interest" description="Disordered" evidence="7">
    <location>
        <begin position="265"/>
        <end position="333"/>
    </location>
</feature>
<dbReference type="PROSITE" id="PS00250">
    <property type="entry name" value="TGF_BETA_1"/>
    <property type="match status" value="1"/>
</dbReference>
<dbReference type="SMART" id="SM00204">
    <property type="entry name" value="TGFB"/>
    <property type="match status" value="1"/>
</dbReference>
<gene>
    <name evidence="10" type="ORF">BEMITA_LOCUS9614</name>
</gene>
<dbReference type="SUPFAM" id="SSF57501">
    <property type="entry name" value="Cystine-knot cytokines"/>
    <property type="match status" value="1"/>
</dbReference>
<proteinExistence type="inferred from homology"/>
<evidence type="ECO:0000256" key="8">
    <source>
        <dbReference type="SAM" id="SignalP"/>
    </source>
</evidence>
<sequence>MLLHFVVTVFVLCTFEVWSLAEDPTTISKLLETVLKIQPPQDIGFDKSRVRTPDHMMDLLHQYNDDHSSEHLNDNIIRNIFPLQDNWSNENPGLSTLMIFNLTCVQPGEVVYSARLNLDPHDFFVHPHHKSPGAPHKRTHHRKAPLPLQLRVFRLANGPLGLKPVELGLVPLSHSDSNDVIPNDVVIGDVTAYLLDTIASAEHDVLIGFRLETPHNQTLMPKMGVRSPNNSTHRASSFLVVFSEESVFRPFLLPLAMFNTSAESNEIPRSTGKSAPAPNSEANEVRARRSVTDNEVSGNDSQDGAQEEDAEDEYYVFPRKGKGAAKRKKSRAKPHLNDHVMGRRFQDCRRKKLTVNFADIGWGGWVLSPDAFEAYYCDGGCSYPLIRVSIFDGRNPSGTLRHESFDSKTHIKLLPFQNSRFNFILAEQRQKET</sequence>
<dbReference type="Proteomes" id="UP001152759">
    <property type="component" value="Chromosome 5"/>
</dbReference>
<evidence type="ECO:0000259" key="9">
    <source>
        <dbReference type="SMART" id="SM00204"/>
    </source>
</evidence>
<feature type="compositionally biased region" description="Basic residues" evidence="7">
    <location>
        <begin position="319"/>
        <end position="333"/>
    </location>
</feature>
<keyword evidence="5" id="KW-1015">Disulfide bond</keyword>
<dbReference type="Pfam" id="PF00019">
    <property type="entry name" value="TGF_beta"/>
    <property type="match status" value="1"/>
</dbReference>
<feature type="compositionally biased region" description="Acidic residues" evidence="7">
    <location>
        <begin position="305"/>
        <end position="314"/>
    </location>
</feature>
<reference evidence="10" key="1">
    <citation type="submission" date="2021-12" db="EMBL/GenBank/DDBJ databases">
        <authorList>
            <person name="King R."/>
        </authorList>
    </citation>
    <scope>NUCLEOTIDE SEQUENCE</scope>
</reference>
<evidence type="ECO:0000256" key="6">
    <source>
        <dbReference type="RuleBase" id="RU000354"/>
    </source>
</evidence>
<keyword evidence="8" id="KW-0732">Signal</keyword>
<evidence type="ECO:0000256" key="5">
    <source>
        <dbReference type="ARBA" id="ARBA00023157"/>
    </source>
</evidence>
<keyword evidence="3" id="KW-0964">Secreted</keyword>
<dbReference type="EMBL" id="OU963866">
    <property type="protein sequence ID" value="CAH0773085.1"/>
    <property type="molecule type" value="Genomic_DNA"/>
</dbReference>
<comment type="subcellular location">
    <subcellularLocation>
        <location evidence="1">Secreted</location>
    </subcellularLocation>
</comment>
<evidence type="ECO:0000256" key="2">
    <source>
        <dbReference type="ARBA" id="ARBA00006656"/>
    </source>
</evidence>
<feature type="compositionally biased region" description="Basic and acidic residues" evidence="7">
    <location>
        <begin position="283"/>
        <end position="292"/>
    </location>
</feature>
<keyword evidence="11" id="KW-1185">Reference proteome</keyword>
<evidence type="ECO:0000313" key="10">
    <source>
        <dbReference type="EMBL" id="CAH0773085.1"/>
    </source>
</evidence>
<evidence type="ECO:0000256" key="3">
    <source>
        <dbReference type="ARBA" id="ARBA00022525"/>
    </source>
</evidence>
<comment type="similarity">
    <text evidence="2 6">Belongs to the TGF-beta family.</text>
</comment>
<dbReference type="AlphaFoldDB" id="A0A9P0C5V8"/>
<protein>
    <recommendedName>
        <fullName evidence="9">TGF-beta family profile domain-containing protein</fullName>
    </recommendedName>
</protein>
<organism evidence="10 11">
    <name type="scientific">Bemisia tabaci</name>
    <name type="common">Sweetpotato whitefly</name>
    <name type="synonym">Aleurodes tabaci</name>
    <dbReference type="NCBI Taxonomy" id="7038"/>
    <lineage>
        <taxon>Eukaryota</taxon>
        <taxon>Metazoa</taxon>
        <taxon>Ecdysozoa</taxon>
        <taxon>Arthropoda</taxon>
        <taxon>Hexapoda</taxon>
        <taxon>Insecta</taxon>
        <taxon>Pterygota</taxon>
        <taxon>Neoptera</taxon>
        <taxon>Paraneoptera</taxon>
        <taxon>Hemiptera</taxon>
        <taxon>Sternorrhyncha</taxon>
        <taxon>Aleyrodoidea</taxon>
        <taxon>Aleyrodidae</taxon>
        <taxon>Aleyrodinae</taxon>
        <taxon>Bemisia</taxon>
    </lineage>
</organism>
<dbReference type="PRINTS" id="PR00669">
    <property type="entry name" value="INHIBINA"/>
</dbReference>